<dbReference type="Proteomes" id="UP000077066">
    <property type="component" value="Unassembled WGS sequence"/>
</dbReference>
<keyword evidence="3" id="KW-1185">Reference proteome</keyword>
<comment type="caution">
    <text evidence="2">The sequence shown here is derived from an EMBL/GenBank/DDBJ whole genome shotgun (WGS) entry which is preliminary data.</text>
</comment>
<proteinExistence type="predicted"/>
<keyword evidence="1" id="KW-1133">Transmembrane helix</keyword>
<keyword evidence="1" id="KW-0472">Membrane</keyword>
<feature type="transmembrane region" description="Helical" evidence="1">
    <location>
        <begin position="6"/>
        <end position="33"/>
    </location>
</feature>
<evidence type="ECO:0000313" key="2">
    <source>
        <dbReference type="EMBL" id="KZX10017.1"/>
    </source>
</evidence>
<keyword evidence="1" id="KW-0812">Transmembrane</keyword>
<gene>
    <name evidence="2" type="ORF">MBFIL_19330</name>
</gene>
<reference evidence="2 3" key="1">
    <citation type="submission" date="2016-04" db="EMBL/GenBank/DDBJ databases">
        <title>Genome sequence of Methanobrevibacter filiformis DSM 11501.</title>
        <authorList>
            <person name="Poehlein A."/>
            <person name="Seedorf H."/>
            <person name="Daniel R."/>
        </authorList>
    </citation>
    <scope>NUCLEOTIDE SEQUENCE [LARGE SCALE GENOMIC DNA]</scope>
    <source>
        <strain evidence="2 3">DSM 11501</strain>
    </source>
</reference>
<organism evidence="2 3">
    <name type="scientific">Methanobrevibacter filiformis</name>
    <dbReference type="NCBI Taxonomy" id="55758"/>
    <lineage>
        <taxon>Archaea</taxon>
        <taxon>Methanobacteriati</taxon>
        <taxon>Methanobacteriota</taxon>
        <taxon>Methanomada group</taxon>
        <taxon>Methanobacteria</taxon>
        <taxon>Methanobacteriales</taxon>
        <taxon>Methanobacteriaceae</taxon>
        <taxon>Methanobrevibacter</taxon>
    </lineage>
</organism>
<name>A0A166BZB9_9EURY</name>
<sequence>MALDSPLLFTVIVYVILSPVYCVPVALAILTMVRSTSVMLSITELVVLLLVLFSSASTIAVFFIIPVPVMVTNTSNVTVSPGSSTPISHIPVP</sequence>
<feature type="transmembrane region" description="Helical" evidence="1">
    <location>
        <begin position="45"/>
        <end position="65"/>
    </location>
</feature>
<evidence type="ECO:0000313" key="3">
    <source>
        <dbReference type="Proteomes" id="UP000077066"/>
    </source>
</evidence>
<evidence type="ECO:0000256" key="1">
    <source>
        <dbReference type="SAM" id="Phobius"/>
    </source>
</evidence>
<dbReference type="EMBL" id="LWMT01000292">
    <property type="protein sequence ID" value="KZX10017.1"/>
    <property type="molecule type" value="Genomic_DNA"/>
</dbReference>
<accession>A0A166BZB9</accession>
<protein>
    <submittedName>
        <fullName evidence="2">Uncharacterized protein</fullName>
    </submittedName>
</protein>
<dbReference type="AlphaFoldDB" id="A0A166BZB9"/>